<dbReference type="InterPro" id="IPR046938">
    <property type="entry name" value="DNA_clamp_sf"/>
</dbReference>
<dbReference type="OrthoDB" id="60092at2759"/>
<feature type="region of interest" description="Disordered" evidence="1">
    <location>
        <begin position="517"/>
        <end position="604"/>
    </location>
</feature>
<dbReference type="PANTHER" id="PTHR15237:SF0">
    <property type="entry name" value="CELL CYCLE CHECKPOINT CONTROL PROTEIN"/>
    <property type="match status" value="1"/>
</dbReference>
<dbReference type="RefSeq" id="XP_028479792.1">
    <property type="nucleotide sequence ID" value="XM_028615935.1"/>
</dbReference>
<dbReference type="GO" id="GO:0030896">
    <property type="term" value="C:checkpoint clamp complex"/>
    <property type="evidence" value="ECO:0007669"/>
    <property type="project" value="InterPro"/>
</dbReference>
<comment type="caution">
    <text evidence="2">The sequence shown here is derived from an EMBL/GenBank/DDBJ whole genome shotgun (WGS) entry which is preliminary data.</text>
</comment>
<keyword evidence="3" id="KW-1185">Reference proteome</keyword>
<dbReference type="InterPro" id="IPR007268">
    <property type="entry name" value="Rad9/Ddc1"/>
</dbReference>
<dbReference type="Gene3D" id="3.70.10.10">
    <property type="match status" value="1"/>
</dbReference>
<dbReference type="Pfam" id="PF04139">
    <property type="entry name" value="Rad9"/>
    <property type="match status" value="1"/>
</dbReference>
<accession>A0A427Y9A6</accession>
<organism evidence="2 3">
    <name type="scientific">Apiotrichum porosum</name>
    <dbReference type="NCBI Taxonomy" id="105984"/>
    <lineage>
        <taxon>Eukaryota</taxon>
        <taxon>Fungi</taxon>
        <taxon>Dikarya</taxon>
        <taxon>Basidiomycota</taxon>
        <taxon>Agaricomycotina</taxon>
        <taxon>Tremellomycetes</taxon>
        <taxon>Trichosporonales</taxon>
        <taxon>Trichosporonaceae</taxon>
        <taxon>Apiotrichum</taxon>
    </lineage>
</organism>
<feature type="compositionally biased region" description="Low complexity" evidence="1">
    <location>
        <begin position="405"/>
        <end position="416"/>
    </location>
</feature>
<sequence>MEASIRDPNIKNFVRLLQCASRFGDELCMHATKDSWELSVTNSSKSAFCLFTLKPSFFSRYKATGTPDQQRRGVKCQLYAKSVLSVLGKASSVNTVDRVDLKIIDPDGGLRATTQRDEEEEEEDDIRVAERSAQLEMKLLYHHNITKKHFLHVQSSDFLRAVVDPDSTPSGFQISARTLRDWLDHFNIAFSSATSANGAVRGDSQLAWRFGQTEVQVKNFENASTSALSTEIKIDVAEFEDYEVLAEAGHVDLALPMREFKATLQLAEQFGMDLDFFFSEATQPLTISSRYMGLDRYSNESELFSIFCVIATTTCEAFANVPASAPVAVNGSRADRSESVKVKPEPGVPGSVRKRRAPDGSGRAGSSRPPRASLSLSAQPPPMVTVVGTAAAAVASQAMSQAAMSQAAMSQSDMSQGPSRTRNPNAEPLFLPSQTQRMTQQEVLDMAGMGDIDLEAMMDDADAEDAEESRLESGAPADWDEVEFQNLRADLMSTQQNTDPGTSQRIVSPLRRQTQAIDLSDTEFEPNTDIFGDTTSISPVKTQRRSRSRSKSRQRERSRSRTQENSPPPGMDAREELDDDDEFEADEFDPTQPSGRKFESFFTD</sequence>
<dbReference type="SUPFAM" id="SSF55979">
    <property type="entry name" value="DNA clamp"/>
    <property type="match status" value="1"/>
</dbReference>
<dbReference type="GO" id="GO:0000076">
    <property type="term" value="P:DNA replication checkpoint signaling"/>
    <property type="evidence" value="ECO:0007669"/>
    <property type="project" value="TreeGrafter"/>
</dbReference>
<feature type="region of interest" description="Disordered" evidence="1">
    <location>
        <begin position="405"/>
        <end position="429"/>
    </location>
</feature>
<reference evidence="2 3" key="1">
    <citation type="submission" date="2018-11" db="EMBL/GenBank/DDBJ databases">
        <title>Genome sequence of Apiotrichum porosum DSM 27194.</title>
        <authorList>
            <person name="Aliyu H."/>
            <person name="Gorte O."/>
            <person name="Ochsenreither K."/>
        </authorList>
    </citation>
    <scope>NUCLEOTIDE SEQUENCE [LARGE SCALE GENOMIC DNA]</scope>
    <source>
        <strain evidence="2 3">DSM 27194</strain>
    </source>
</reference>
<evidence type="ECO:0008006" key="4">
    <source>
        <dbReference type="Google" id="ProtNLM"/>
    </source>
</evidence>
<dbReference type="GO" id="GO:0006281">
    <property type="term" value="P:DNA repair"/>
    <property type="evidence" value="ECO:0007669"/>
    <property type="project" value="TreeGrafter"/>
</dbReference>
<feature type="region of interest" description="Disordered" evidence="1">
    <location>
        <begin position="329"/>
        <end position="380"/>
    </location>
</feature>
<feature type="compositionally biased region" description="Low complexity" evidence="1">
    <location>
        <begin position="359"/>
        <end position="378"/>
    </location>
</feature>
<proteinExistence type="predicted"/>
<protein>
    <recommendedName>
        <fullName evidence="4">DNA repair protein rad9</fullName>
    </recommendedName>
</protein>
<feature type="compositionally biased region" description="Basic residues" evidence="1">
    <location>
        <begin position="542"/>
        <end position="552"/>
    </location>
</feature>
<dbReference type="EMBL" id="RSCE01000001">
    <property type="protein sequence ID" value="RSH87584.1"/>
    <property type="molecule type" value="Genomic_DNA"/>
</dbReference>
<dbReference type="GO" id="GO:0071479">
    <property type="term" value="P:cellular response to ionizing radiation"/>
    <property type="evidence" value="ECO:0007669"/>
    <property type="project" value="TreeGrafter"/>
</dbReference>
<gene>
    <name evidence="2" type="ORF">EHS24_000095</name>
</gene>
<feature type="compositionally biased region" description="Basic and acidic residues" evidence="1">
    <location>
        <begin position="553"/>
        <end position="562"/>
    </location>
</feature>
<name>A0A427Y9A6_9TREE</name>
<feature type="compositionally biased region" description="Basic and acidic residues" evidence="1">
    <location>
        <begin position="333"/>
        <end position="344"/>
    </location>
</feature>
<dbReference type="STRING" id="105984.A0A427Y9A6"/>
<evidence type="ECO:0000256" key="1">
    <source>
        <dbReference type="SAM" id="MobiDB-lite"/>
    </source>
</evidence>
<dbReference type="AlphaFoldDB" id="A0A427Y9A6"/>
<dbReference type="Proteomes" id="UP000279236">
    <property type="component" value="Unassembled WGS sequence"/>
</dbReference>
<evidence type="ECO:0000313" key="2">
    <source>
        <dbReference type="EMBL" id="RSH87584.1"/>
    </source>
</evidence>
<feature type="compositionally biased region" description="Acidic residues" evidence="1">
    <location>
        <begin position="575"/>
        <end position="589"/>
    </location>
</feature>
<evidence type="ECO:0000313" key="3">
    <source>
        <dbReference type="Proteomes" id="UP000279236"/>
    </source>
</evidence>
<dbReference type="PANTHER" id="PTHR15237">
    <property type="entry name" value="DNA REPAIR PROTEIN RAD9"/>
    <property type="match status" value="1"/>
</dbReference>
<dbReference type="GeneID" id="39584638"/>
<dbReference type="GO" id="GO:0031573">
    <property type="term" value="P:mitotic intra-S DNA damage checkpoint signaling"/>
    <property type="evidence" value="ECO:0007669"/>
    <property type="project" value="TreeGrafter"/>
</dbReference>